<gene>
    <name evidence="2" type="ORF">llap_20901</name>
</gene>
<name>A0A2I0T4S1_LIMLA</name>
<proteinExistence type="predicted"/>
<feature type="region of interest" description="Disordered" evidence="1">
    <location>
        <begin position="98"/>
        <end position="126"/>
    </location>
</feature>
<evidence type="ECO:0000313" key="2">
    <source>
        <dbReference type="EMBL" id="PKU28795.1"/>
    </source>
</evidence>
<evidence type="ECO:0000256" key="1">
    <source>
        <dbReference type="SAM" id="MobiDB-lite"/>
    </source>
</evidence>
<dbReference type="Proteomes" id="UP000233556">
    <property type="component" value="Unassembled WGS sequence"/>
</dbReference>
<reference evidence="3" key="1">
    <citation type="submission" date="2017-11" db="EMBL/GenBank/DDBJ databases">
        <authorList>
            <person name="Lima N.C."/>
            <person name="Parody-Merino A.M."/>
            <person name="Battley P.F."/>
            <person name="Fidler A.E."/>
            <person name="Prosdocimi F."/>
        </authorList>
    </citation>
    <scope>NUCLEOTIDE SEQUENCE [LARGE SCALE GENOMIC DNA]</scope>
</reference>
<dbReference type="EMBL" id="KZ519180">
    <property type="protein sequence ID" value="PKU28795.1"/>
    <property type="molecule type" value="Genomic_DNA"/>
</dbReference>
<organism evidence="2 3">
    <name type="scientific">Limosa lapponica baueri</name>
    <dbReference type="NCBI Taxonomy" id="1758121"/>
    <lineage>
        <taxon>Eukaryota</taxon>
        <taxon>Metazoa</taxon>
        <taxon>Chordata</taxon>
        <taxon>Craniata</taxon>
        <taxon>Vertebrata</taxon>
        <taxon>Euteleostomi</taxon>
        <taxon>Archelosauria</taxon>
        <taxon>Archosauria</taxon>
        <taxon>Dinosauria</taxon>
        <taxon>Saurischia</taxon>
        <taxon>Theropoda</taxon>
        <taxon>Coelurosauria</taxon>
        <taxon>Aves</taxon>
        <taxon>Neognathae</taxon>
        <taxon>Neoaves</taxon>
        <taxon>Charadriiformes</taxon>
        <taxon>Scolopacidae</taxon>
        <taxon>Limosa</taxon>
    </lineage>
</organism>
<protein>
    <submittedName>
        <fullName evidence="2">Uncharacterized protein</fullName>
    </submittedName>
</protein>
<evidence type="ECO:0000313" key="3">
    <source>
        <dbReference type="Proteomes" id="UP000233556"/>
    </source>
</evidence>
<reference evidence="3" key="2">
    <citation type="submission" date="2017-12" db="EMBL/GenBank/DDBJ databases">
        <title>Genome sequence of the Bar-tailed Godwit (Limosa lapponica baueri).</title>
        <authorList>
            <person name="Lima N.C.B."/>
            <person name="Parody-Merino A.M."/>
            <person name="Battley P.F."/>
            <person name="Fidler A.E."/>
            <person name="Prosdocimi F."/>
        </authorList>
    </citation>
    <scope>NUCLEOTIDE SEQUENCE [LARGE SCALE GENOMIC DNA]</scope>
</reference>
<dbReference type="AlphaFoldDB" id="A0A2I0T4S1"/>
<feature type="compositionally biased region" description="Basic and acidic residues" evidence="1">
    <location>
        <begin position="105"/>
        <end position="120"/>
    </location>
</feature>
<sequence length="151" mass="16420">MTQHGCCLLPGYLTTWGLQEATSVMGATSTMGATSMMGPPVLVGCRNAVNHIVPEKPPQDWETMKRTISTNAAMGRTKKSPKQAPKVIKVVIWEPLGGTGCGHDPPPRAEPELSSRERPGKNSIRTGVKHIPEVQLVFYDSIVKLIIKYLS</sequence>
<keyword evidence="3" id="KW-1185">Reference proteome</keyword>
<accession>A0A2I0T4S1</accession>